<evidence type="ECO:0000256" key="1">
    <source>
        <dbReference type="SAM" id="MobiDB-lite"/>
    </source>
</evidence>
<accession>A0A8H5T5T8</accession>
<dbReference type="Proteomes" id="UP000562682">
    <property type="component" value="Unassembled WGS sequence"/>
</dbReference>
<feature type="compositionally biased region" description="Basic residues" evidence="1">
    <location>
        <begin position="1"/>
        <end position="10"/>
    </location>
</feature>
<feature type="region of interest" description="Disordered" evidence="1">
    <location>
        <begin position="1"/>
        <end position="123"/>
    </location>
</feature>
<sequence length="173" mass="18594">MGSPQKKKRKASEELARNEATLPPTVPAIPPTSPSDPEPEPIKEISVESMSKHQTLDSEGAIPKTSEKKDTSTVAPASKPTLPMIDCTQNEANNAAGSADANAEAQSSSNRVWTSPGLPGDSIRSVRTLKLPVRRFGSRVGNAAMRNDESSVARRTLQANTSDWLSEMRKSKK</sequence>
<protein>
    <submittedName>
        <fullName evidence="2">Uncharacterized protein</fullName>
    </submittedName>
</protein>
<proteinExistence type="predicted"/>
<dbReference type="EMBL" id="JAAOAK010000488">
    <property type="protein sequence ID" value="KAF5663471.1"/>
    <property type="molecule type" value="Genomic_DNA"/>
</dbReference>
<feature type="compositionally biased region" description="Pro residues" evidence="1">
    <location>
        <begin position="24"/>
        <end position="36"/>
    </location>
</feature>
<evidence type="ECO:0000313" key="2">
    <source>
        <dbReference type="EMBL" id="KAF5663471.1"/>
    </source>
</evidence>
<keyword evidence="3" id="KW-1185">Reference proteome</keyword>
<feature type="compositionally biased region" description="Low complexity" evidence="1">
    <location>
        <begin position="90"/>
        <end position="105"/>
    </location>
</feature>
<evidence type="ECO:0000313" key="3">
    <source>
        <dbReference type="Proteomes" id="UP000562682"/>
    </source>
</evidence>
<name>A0A8H5T5T8_9HYPO</name>
<comment type="caution">
    <text evidence="2">The sequence shown here is derived from an EMBL/GenBank/DDBJ whole genome shotgun (WGS) entry which is preliminary data.</text>
</comment>
<gene>
    <name evidence="2" type="ORF">FDENT_13117</name>
</gene>
<feature type="compositionally biased region" description="Basic and acidic residues" evidence="1">
    <location>
        <begin position="40"/>
        <end position="56"/>
    </location>
</feature>
<dbReference type="AlphaFoldDB" id="A0A8H5T5T8"/>
<organism evidence="2 3">
    <name type="scientific">Fusarium denticulatum</name>
    <dbReference type="NCBI Taxonomy" id="48507"/>
    <lineage>
        <taxon>Eukaryota</taxon>
        <taxon>Fungi</taxon>
        <taxon>Dikarya</taxon>
        <taxon>Ascomycota</taxon>
        <taxon>Pezizomycotina</taxon>
        <taxon>Sordariomycetes</taxon>
        <taxon>Hypocreomycetidae</taxon>
        <taxon>Hypocreales</taxon>
        <taxon>Nectriaceae</taxon>
        <taxon>Fusarium</taxon>
        <taxon>Fusarium fujikuroi species complex</taxon>
    </lineage>
</organism>
<reference evidence="2 3" key="1">
    <citation type="submission" date="2020-05" db="EMBL/GenBank/DDBJ databases">
        <title>Identification and distribution of gene clusters putatively required for synthesis of sphingolipid metabolism inhibitors in phylogenetically diverse species of the filamentous fungus Fusarium.</title>
        <authorList>
            <person name="Kim H.-S."/>
            <person name="Busman M."/>
            <person name="Brown D.W."/>
            <person name="Divon H."/>
            <person name="Uhlig S."/>
            <person name="Proctor R.H."/>
        </authorList>
    </citation>
    <scope>NUCLEOTIDE SEQUENCE [LARGE SCALE GENOMIC DNA]</scope>
    <source>
        <strain evidence="2 3">NRRL 25311</strain>
    </source>
</reference>